<dbReference type="EMBL" id="QXED01000001">
    <property type="protein sequence ID" value="RIV27269.1"/>
    <property type="molecule type" value="Genomic_DNA"/>
</dbReference>
<organism evidence="1 2">
    <name type="scientific">Fibrisoma montanum</name>
    <dbReference type="NCBI Taxonomy" id="2305895"/>
    <lineage>
        <taxon>Bacteria</taxon>
        <taxon>Pseudomonadati</taxon>
        <taxon>Bacteroidota</taxon>
        <taxon>Cytophagia</taxon>
        <taxon>Cytophagales</taxon>
        <taxon>Spirosomataceae</taxon>
        <taxon>Fibrisoma</taxon>
    </lineage>
</organism>
<reference evidence="1 2" key="1">
    <citation type="submission" date="2018-08" db="EMBL/GenBank/DDBJ databases">
        <title>Fibrisoma montanum sp. nov., isolated from Danxia mountain soil.</title>
        <authorList>
            <person name="Huang Y."/>
        </authorList>
    </citation>
    <scope>NUCLEOTIDE SEQUENCE [LARGE SCALE GENOMIC DNA]</scope>
    <source>
        <strain evidence="1 2">HYT19</strain>
    </source>
</reference>
<proteinExistence type="predicted"/>
<name>A0A418MIM3_9BACT</name>
<dbReference type="AlphaFoldDB" id="A0A418MIM3"/>
<keyword evidence="2" id="KW-1185">Reference proteome</keyword>
<dbReference type="Proteomes" id="UP000283523">
    <property type="component" value="Unassembled WGS sequence"/>
</dbReference>
<dbReference type="SUPFAM" id="SSF47240">
    <property type="entry name" value="Ferritin-like"/>
    <property type="match status" value="1"/>
</dbReference>
<protein>
    <submittedName>
        <fullName evidence="1">Ferritin-like domain-containing protein</fullName>
    </submittedName>
</protein>
<accession>A0A418MIM3</accession>
<sequence>MNLQNILNEIEKVDADVYERLDHVTRRHVFQGWMKKAFLGTAPLAFSAVLNKAYAQNNVVAEVLNFALTLEYLEAEFYNRSLAAGIIPAMARPYYEQIAKHENAHVDLLKGALGSAAVMKPNFDFTAKGTFGDVFTNVQTNYTVAQAFEDTGVRAYKGQAARLLVSPEVLTIALQIHSVEARHAARIRYLRGEKGWITLANGAPQGVYAGDEALSQAGIDLVQLTGLSATAVSEAFDEPLTREAVLAIVTPFFA</sequence>
<dbReference type="CDD" id="cd00657">
    <property type="entry name" value="Ferritin_like"/>
    <property type="match status" value="1"/>
</dbReference>
<dbReference type="InterPro" id="IPR009078">
    <property type="entry name" value="Ferritin-like_SF"/>
</dbReference>
<comment type="caution">
    <text evidence="1">The sequence shown here is derived from an EMBL/GenBank/DDBJ whole genome shotgun (WGS) entry which is preliminary data.</text>
</comment>
<evidence type="ECO:0000313" key="2">
    <source>
        <dbReference type="Proteomes" id="UP000283523"/>
    </source>
</evidence>
<dbReference type="OrthoDB" id="954262at2"/>
<gene>
    <name evidence="1" type="ORF">DYU11_02860</name>
</gene>
<evidence type="ECO:0000313" key="1">
    <source>
        <dbReference type="EMBL" id="RIV27269.1"/>
    </source>
</evidence>
<dbReference type="RefSeq" id="WP_119666120.1">
    <property type="nucleotide sequence ID" value="NZ_QXED01000001.1"/>
</dbReference>
<dbReference type="Pfam" id="PF13668">
    <property type="entry name" value="Ferritin_2"/>
    <property type="match status" value="1"/>
</dbReference>